<feature type="transmembrane region" description="Helical" evidence="6">
    <location>
        <begin position="320"/>
        <end position="342"/>
    </location>
</feature>
<comment type="subcellular location">
    <subcellularLocation>
        <location evidence="1">Cell membrane</location>
        <topology evidence="1">Multi-pass membrane protein</topology>
    </subcellularLocation>
</comment>
<evidence type="ECO:0000256" key="5">
    <source>
        <dbReference type="ARBA" id="ARBA00023136"/>
    </source>
</evidence>
<dbReference type="PANTHER" id="PTHR23513:SF11">
    <property type="entry name" value="STAPHYLOFERRIN A TRANSPORTER"/>
    <property type="match status" value="1"/>
</dbReference>
<dbReference type="RefSeq" id="WP_213669754.1">
    <property type="nucleotide sequence ID" value="NZ_JAHCDA010000002.1"/>
</dbReference>
<dbReference type="PANTHER" id="PTHR23513">
    <property type="entry name" value="INTEGRAL MEMBRANE EFFLUX PROTEIN-RELATED"/>
    <property type="match status" value="1"/>
</dbReference>
<evidence type="ECO:0000256" key="2">
    <source>
        <dbReference type="ARBA" id="ARBA00022475"/>
    </source>
</evidence>
<feature type="transmembrane region" description="Helical" evidence="6">
    <location>
        <begin position="265"/>
        <end position="283"/>
    </location>
</feature>
<feature type="transmembrane region" description="Helical" evidence="6">
    <location>
        <begin position="49"/>
        <end position="71"/>
    </location>
</feature>
<feature type="transmembrane region" description="Helical" evidence="6">
    <location>
        <begin position="295"/>
        <end position="314"/>
    </location>
</feature>
<feature type="transmembrane region" description="Helical" evidence="6">
    <location>
        <begin position="381"/>
        <end position="402"/>
    </location>
</feature>
<gene>
    <name evidence="7" type="ORF">KHU32_08875</name>
</gene>
<evidence type="ECO:0000313" key="8">
    <source>
        <dbReference type="Proteomes" id="UP000766336"/>
    </source>
</evidence>
<keyword evidence="4 6" id="KW-1133">Transmembrane helix</keyword>
<evidence type="ECO:0000256" key="6">
    <source>
        <dbReference type="SAM" id="Phobius"/>
    </source>
</evidence>
<sequence length="411" mass="43219">MSGAEERRRSPFTQRDFRFQWPADFATSLAFEMETLILGWYVLVTTESVIWLTVFASLQFTGTLLAPLLGVAGDRIGHRNLLAAMRLFYLAIAGCVAGLAVLGALSPLAVLVAAGLIGLVKPSDIGVRNSLVAAILPPKMLGGAIGISRASMDAARVTGALAGAGIIAALGIGPAYGVVVGLYLIATLLTLAVREPTRDGPRAAPATLASTWRELAEGIALARTTPVLLAALWLAWLANFAAYPLSGGLLPHVAREVYGLDRTGLGFLVASFAAGALAGSMILSWRGVSERPAPLMLAAAGTWFALLMFFAQAGTPALGMAMLFLSGFMQSFCMIPMALLLLRSTEAAFRGRVMGLRMLAIYGMPLGLLIAGFAIERVGFAHTATAYALFGLAATALITWYWRAALFARLG</sequence>
<keyword evidence="8" id="KW-1185">Reference proteome</keyword>
<dbReference type="SUPFAM" id="SSF103473">
    <property type="entry name" value="MFS general substrate transporter"/>
    <property type="match status" value="1"/>
</dbReference>
<evidence type="ECO:0000313" key="7">
    <source>
        <dbReference type="EMBL" id="MBS7811047.1"/>
    </source>
</evidence>
<feature type="transmembrane region" description="Helical" evidence="6">
    <location>
        <begin position="160"/>
        <end position="193"/>
    </location>
</feature>
<proteinExistence type="predicted"/>
<organism evidence="7 8">
    <name type="scientific">Roseococcus pinisoli</name>
    <dbReference type="NCBI Taxonomy" id="2835040"/>
    <lineage>
        <taxon>Bacteria</taxon>
        <taxon>Pseudomonadati</taxon>
        <taxon>Pseudomonadota</taxon>
        <taxon>Alphaproteobacteria</taxon>
        <taxon>Acetobacterales</taxon>
        <taxon>Roseomonadaceae</taxon>
        <taxon>Roseococcus</taxon>
    </lineage>
</organism>
<dbReference type="Gene3D" id="1.20.1250.20">
    <property type="entry name" value="MFS general substrate transporter like domains"/>
    <property type="match status" value="1"/>
</dbReference>
<evidence type="ECO:0000256" key="4">
    <source>
        <dbReference type="ARBA" id="ARBA00022989"/>
    </source>
</evidence>
<feature type="transmembrane region" description="Helical" evidence="6">
    <location>
        <begin position="354"/>
        <end position="375"/>
    </location>
</feature>
<feature type="transmembrane region" description="Helical" evidence="6">
    <location>
        <begin position="227"/>
        <end position="245"/>
    </location>
</feature>
<protein>
    <submittedName>
        <fullName evidence="7">MFS transporter</fullName>
    </submittedName>
</protein>
<dbReference type="PRINTS" id="PR01035">
    <property type="entry name" value="TCRTETA"/>
</dbReference>
<keyword evidence="5 6" id="KW-0472">Membrane</keyword>
<dbReference type="InterPro" id="IPR011701">
    <property type="entry name" value="MFS"/>
</dbReference>
<name>A0ABS5QBH6_9PROT</name>
<dbReference type="EMBL" id="JAHCDA010000002">
    <property type="protein sequence ID" value="MBS7811047.1"/>
    <property type="molecule type" value="Genomic_DNA"/>
</dbReference>
<reference evidence="7 8" key="1">
    <citation type="submission" date="2021-05" db="EMBL/GenBank/DDBJ databases">
        <title>Roseococcus sp. XZZS9, whole genome shotgun sequencing project.</title>
        <authorList>
            <person name="Zhao G."/>
            <person name="Shen L."/>
        </authorList>
    </citation>
    <scope>NUCLEOTIDE SEQUENCE [LARGE SCALE GENOMIC DNA]</scope>
    <source>
        <strain evidence="7 8">XZZS9</strain>
    </source>
</reference>
<comment type="caution">
    <text evidence="7">The sequence shown here is derived from an EMBL/GenBank/DDBJ whole genome shotgun (WGS) entry which is preliminary data.</text>
</comment>
<keyword evidence="3 6" id="KW-0812">Transmembrane</keyword>
<keyword evidence="2" id="KW-1003">Cell membrane</keyword>
<dbReference type="InterPro" id="IPR036259">
    <property type="entry name" value="MFS_trans_sf"/>
</dbReference>
<dbReference type="InterPro" id="IPR001958">
    <property type="entry name" value="Tet-R_TetA/multi-R_MdtG-like"/>
</dbReference>
<evidence type="ECO:0000256" key="3">
    <source>
        <dbReference type="ARBA" id="ARBA00022692"/>
    </source>
</evidence>
<evidence type="ECO:0000256" key="1">
    <source>
        <dbReference type="ARBA" id="ARBA00004651"/>
    </source>
</evidence>
<dbReference type="CDD" id="cd06173">
    <property type="entry name" value="MFS_MefA_like"/>
    <property type="match status" value="1"/>
</dbReference>
<accession>A0ABS5QBH6</accession>
<dbReference type="Proteomes" id="UP000766336">
    <property type="component" value="Unassembled WGS sequence"/>
</dbReference>
<feature type="transmembrane region" description="Helical" evidence="6">
    <location>
        <begin position="87"/>
        <end position="120"/>
    </location>
</feature>
<dbReference type="Pfam" id="PF07690">
    <property type="entry name" value="MFS_1"/>
    <property type="match status" value="1"/>
</dbReference>